<dbReference type="eggNOG" id="KOG0777">
    <property type="taxonomic scope" value="Eukaryota"/>
</dbReference>
<dbReference type="GeneID" id="19469624"/>
<dbReference type="Gene3D" id="1.10.600.10">
    <property type="entry name" value="Farnesyl Diphosphate Synthase"/>
    <property type="match status" value="2"/>
</dbReference>
<dbReference type="SFLD" id="SFLDS00005">
    <property type="entry name" value="Isoprenoid_Synthase_Type_I"/>
    <property type="match status" value="1"/>
</dbReference>
<dbReference type="HOGENOM" id="CLU_014015_10_0_1"/>
<dbReference type="PANTHER" id="PTHR12001">
    <property type="entry name" value="GERANYLGERANYL PYROPHOSPHATE SYNTHASE"/>
    <property type="match status" value="1"/>
</dbReference>
<keyword evidence="3" id="KW-0460">Magnesium</keyword>
<dbReference type="Pfam" id="PF00348">
    <property type="entry name" value="polyprenyl_synt"/>
    <property type="match status" value="1"/>
</dbReference>
<dbReference type="PANTHER" id="PTHR12001:SF44">
    <property type="entry name" value="GERANYLGERANYL PYROPHOSPHATE SYNTHASE"/>
    <property type="match status" value="1"/>
</dbReference>
<dbReference type="EMBL" id="KE145355">
    <property type="protein sequence ID" value="EPE34883.1"/>
    <property type="molecule type" value="Genomic_DNA"/>
</dbReference>
<evidence type="ECO:0000256" key="2">
    <source>
        <dbReference type="ARBA" id="ARBA00022723"/>
    </source>
</evidence>
<dbReference type="OMA" id="DLYWTHN"/>
<sequence>MATAPAYERSDSVDPEVVAKTSFTTLPVRVSKIASVHNRYSEEILKEWNEKVGKVIEGTTISDRNGPHSLAVGYPEALEERIKPLVECIELALLHDDIVDTLEPALATLVNGSRFDGSVLYTRTQEMARKTRAKKQLESRNLWDFLNIDRDHGKILIKSWQNYHDTSSGNRAPDSFHNFADWLEYRVIDIAAWPSLELACYGSRINPSQSDRASVEHVMCPLFEVYALTNDFYSFDKEYASYHREGTKNGIPNSVWFLMRDYNISTAEAKTKVIDLILSKEGEYHRKRRELETSGKEISTEAWQYLDHAVFMVSGVSYWSSFCERYQGDPSRAPTSGEEWIVNEHDKQATDTKSETQDRHEKLALDSSQIEERPCLQADVSLETIHLPISEETVMAPYNYLSSLPSKHITAKVIEALNVWYEVPEIQLSIIKNILRLLHSSSLMLDDIEDGSLLRRGKPATHTIFGIAQTINSANYLYTLALEDVAKLCPAATTPFVTELKDLHRGQSMDLYWTHTVSCPTEEEYYRMIDHKTGGFFRLLCKLMDAESEVKLLPKALPSSGCNSELDKEFPMHNLITLIGRFFQIRDDYQNLCSPDYTKQKGFCEDLDEGKYSLPLIHALVQTNIKTQIEKVLLERKQQGSMTLEMKKFVLGEMERCGSLAYTKGVADGLVERIEAEIRGIEGVRGENWILRLFVEMLRL</sequence>
<accession>S3E9C0</accession>
<evidence type="ECO:0000313" key="5">
    <source>
        <dbReference type="EMBL" id="EPE34883.1"/>
    </source>
</evidence>
<dbReference type="GO" id="GO:0046165">
    <property type="term" value="P:alcohol biosynthetic process"/>
    <property type="evidence" value="ECO:0007669"/>
    <property type="project" value="UniProtKB-ARBA"/>
</dbReference>
<dbReference type="OrthoDB" id="6921389at2759"/>
<feature type="region of interest" description="Disordered" evidence="4">
    <location>
        <begin position="346"/>
        <end position="365"/>
    </location>
</feature>
<reference evidence="5 6" key="1">
    <citation type="journal article" date="2013" name="BMC Genomics">
        <title>Genomics-driven discovery of the pneumocandin biosynthetic gene cluster in the fungus Glarea lozoyensis.</title>
        <authorList>
            <person name="Chen L."/>
            <person name="Yue Q."/>
            <person name="Zhang X."/>
            <person name="Xiang M."/>
            <person name="Wang C."/>
            <person name="Li S."/>
            <person name="Che Y."/>
            <person name="Ortiz-Lopez F.J."/>
            <person name="Bills G.F."/>
            <person name="Liu X."/>
            <person name="An Z."/>
        </authorList>
    </citation>
    <scope>NUCLEOTIDE SEQUENCE [LARGE SCALE GENOMIC DNA]</scope>
    <source>
        <strain evidence="6">ATCC 20868 / MF5171</strain>
    </source>
</reference>
<dbReference type="PROSITE" id="PS00723">
    <property type="entry name" value="POLYPRENYL_SYNTHASE_1"/>
    <property type="match status" value="1"/>
</dbReference>
<dbReference type="Proteomes" id="UP000016922">
    <property type="component" value="Unassembled WGS sequence"/>
</dbReference>
<dbReference type="KEGG" id="glz:GLAREA_10578"/>
<dbReference type="CDD" id="cd00685">
    <property type="entry name" value="Trans_IPPS_HT"/>
    <property type="match status" value="1"/>
</dbReference>
<gene>
    <name evidence="5" type="ORF">GLAREA_10578</name>
</gene>
<dbReference type="STRING" id="1116229.S3E9C0"/>
<protein>
    <submittedName>
        <fullName evidence="5">Terpenoid synthase</fullName>
    </submittedName>
</protein>
<dbReference type="GO" id="GO:0004659">
    <property type="term" value="F:prenyltransferase activity"/>
    <property type="evidence" value="ECO:0007669"/>
    <property type="project" value="InterPro"/>
</dbReference>
<keyword evidence="2" id="KW-0479">Metal-binding</keyword>
<dbReference type="GO" id="GO:0043386">
    <property type="term" value="P:mycotoxin biosynthetic process"/>
    <property type="evidence" value="ECO:0007669"/>
    <property type="project" value="UniProtKB-ARBA"/>
</dbReference>
<dbReference type="SMR" id="S3E9C0"/>
<evidence type="ECO:0000256" key="3">
    <source>
        <dbReference type="ARBA" id="ARBA00022842"/>
    </source>
</evidence>
<dbReference type="GO" id="GO:0046872">
    <property type="term" value="F:metal ion binding"/>
    <property type="evidence" value="ECO:0007669"/>
    <property type="project" value="UniProtKB-KW"/>
</dbReference>
<dbReference type="PROSITE" id="PS00444">
    <property type="entry name" value="POLYPRENYL_SYNTHASE_2"/>
    <property type="match status" value="1"/>
</dbReference>
<evidence type="ECO:0000313" key="6">
    <source>
        <dbReference type="Proteomes" id="UP000016922"/>
    </source>
</evidence>
<keyword evidence="6" id="KW-1185">Reference proteome</keyword>
<dbReference type="Pfam" id="PF19086">
    <property type="entry name" value="Terpene_syn_C_2"/>
    <property type="match status" value="1"/>
</dbReference>
<dbReference type="AlphaFoldDB" id="S3E9C0"/>
<evidence type="ECO:0000256" key="1">
    <source>
        <dbReference type="ARBA" id="ARBA00022679"/>
    </source>
</evidence>
<proteinExistence type="predicted"/>
<dbReference type="InterPro" id="IPR033749">
    <property type="entry name" value="Polyprenyl_synt_CS"/>
</dbReference>
<dbReference type="RefSeq" id="XP_008077870.1">
    <property type="nucleotide sequence ID" value="XM_008079679.1"/>
</dbReference>
<evidence type="ECO:0000256" key="4">
    <source>
        <dbReference type="SAM" id="MobiDB-lite"/>
    </source>
</evidence>
<dbReference type="GO" id="GO:0008299">
    <property type="term" value="P:isoprenoid biosynthetic process"/>
    <property type="evidence" value="ECO:0007669"/>
    <property type="project" value="InterPro"/>
</dbReference>
<name>S3E9C0_GLAL2</name>
<organism evidence="5 6">
    <name type="scientific">Glarea lozoyensis (strain ATCC 20868 / MF5171)</name>
    <dbReference type="NCBI Taxonomy" id="1116229"/>
    <lineage>
        <taxon>Eukaryota</taxon>
        <taxon>Fungi</taxon>
        <taxon>Dikarya</taxon>
        <taxon>Ascomycota</taxon>
        <taxon>Pezizomycotina</taxon>
        <taxon>Leotiomycetes</taxon>
        <taxon>Helotiales</taxon>
        <taxon>Helotiaceae</taxon>
        <taxon>Glarea</taxon>
    </lineage>
</organism>
<dbReference type="InterPro" id="IPR000092">
    <property type="entry name" value="Polyprenyl_synt"/>
</dbReference>
<dbReference type="InterPro" id="IPR008949">
    <property type="entry name" value="Isoprenoid_synthase_dom_sf"/>
</dbReference>
<keyword evidence="1" id="KW-0808">Transferase</keyword>
<dbReference type="SUPFAM" id="SSF48576">
    <property type="entry name" value="Terpenoid synthases"/>
    <property type="match status" value="2"/>
</dbReference>